<protein>
    <submittedName>
        <fullName evidence="2">CLUMA_CG006020, isoform A</fullName>
    </submittedName>
</protein>
<evidence type="ECO:0000313" key="3">
    <source>
        <dbReference type="Proteomes" id="UP000183832"/>
    </source>
</evidence>
<dbReference type="InterPro" id="IPR052830">
    <property type="entry name" value="RCC1_domain-containing"/>
</dbReference>
<dbReference type="STRING" id="568069.A0A1J1HY23"/>
<reference evidence="2 3" key="1">
    <citation type="submission" date="2015-04" db="EMBL/GenBank/DDBJ databases">
        <authorList>
            <person name="Syromyatnikov M.Y."/>
            <person name="Popov V.N."/>
        </authorList>
    </citation>
    <scope>NUCLEOTIDE SEQUENCE [LARGE SCALE GENOMIC DNA]</scope>
</reference>
<evidence type="ECO:0000256" key="1">
    <source>
        <dbReference type="PROSITE-ProRule" id="PRU00235"/>
    </source>
</evidence>
<dbReference type="SUPFAM" id="SSF50985">
    <property type="entry name" value="RCC1/BLIP-II"/>
    <property type="match status" value="1"/>
</dbReference>
<dbReference type="PANTHER" id="PTHR46849">
    <property type="entry name" value="RCC1 DOMAIN-CONTAINING PROTEIN 1"/>
    <property type="match status" value="1"/>
</dbReference>
<keyword evidence="3" id="KW-1185">Reference proteome</keyword>
<dbReference type="PANTHER" id="PTHR46849:SF1">
    <property type="entry name" value="RCC1 DOMAIN-CONTAINING PROTEIN 1"/>
    <property type="match status" value="1"/>
</dbReference>
<dbReference type="PROSITE" id="PS50012">
    <property type="entry name" value="RCC1_3"/>
    <property type="match status" value="2"/>
</dbReference>
<accession>A0A1J1HY23</accession>
<organism evidence="2 3">
    <name type="scientific">Clunio marinus</name>
    <dbReference type="NCBI Taxonomy" id="568069"/>
    <lineage>
        <taxon>Eukaryota</taxon>
        <taxon>Metazoa</taxon>
        <taxon>Ecdysozoa</taxon>
        <taxon>Arthropoda</taxon>
        <taxon>Hexapoda</taxon>
        <taxon>Insecta</taxon>
        <taxon>Pterygota</taxon>
        <taxon>Neoptera</taxon>
        <taxon>Endopterygota</taxon>
        <taxon>Diptera</taxon>
        <taxon>Nematocera</taxon>
        <taxon>Chironomoidea</taxon>
        <taxon>Chironomidae</taxon>
        <taxon>Clunio</taxon>
    </lineage>
</organism>
<evidence type="ECO:0000313" key="2">
    <source>
        <dbReference type="EMBL" id="CRK92458.1"/>
    </source>
</evidence>
<dbReference type="Gene3D" id="2.130.10.30">
    <property type="entry name" value="Regulator of chromosome condensation 1/beta-lactamase-inhibitor protein II"/>
    <property type="match status" value="1"/>
</dbReference>
<dbReference type="PRINTS" id="PR00633">
    <property type="entry name" value="RCCNDNSATION"/>
</dbReference>
<sequence>MREFYKMIRVFGINLSSELISNGNKNLLEYNEILINKQDKIEIFSTAFCELLIRSNILIIKSSLKNNQNKTLDFNDIITKISSTNENCWILLANETLFNYDFIELNLREISIQKEKNQKITSMCASQNGLYYIINKTSLHEIKNDNTQKKLHEFASHQRIKKISCGMEHCVLLTSNGDVFSFGCGLRGALGHYEVNSLKVPKQIEALAGLKVVDIATGSFHSVVLTSFGDVYTWGWNTSGQLGLPKVFQHTFQNISSNQQQVFTTPKFIKMERDETVKNVYCGSKHTILKTEDNRIFAAGLNNFGQLGLSTLSSKKDKFTEIPLKNIDQKTKVVCGYWTTYFIDFPS</sequence>
<proteinExistence type="predicted"/>
<gene>
    <name evidence="2" type="ORF">CLUMA_CG006020</name>
</gene>
<dbReference type="OrthoDB" id="5370059at2759"/>
<name>A0A1J1HY23_9DIPT</name>
<feature type="repeat" description="RCC1" evidence="1">
    <location>
        <begin position="229"/>
        <end position="293"/>
    </location>
</feature>
<dbReference type="Proteomes" id="UP000183832">
    <property type="component" value="Unassembled WGS sequence"/>
</dbReference>
<dbReference type="PROSITE" id="PS00626">
    <property type="entry name" value="RCC1_2"/>
    <property type="match status" value="1"/>
</dbReference>
<dbReference type="EMBL" id="CVRI01000028">
    <property type="protein sequence ID" value="CRK92458.1"/>
    <property type="molecule type" value="Genomic_DNA"/>
</dbReference>
<dbReference type="InterPro" id="IPR000408">
    <property type="entry name" value="Reg_chr_condens"/>
</dbReference>
<dbReference type="AlphaFoldDB" id="A0A1J1HY23"/>
<feature type="repeat" description="RCC1" evidence="1">
    <location>
        <begin position="177"/>
        <end position="228"/>
    </location>
</feature>
<dbReference type="Pfam" id="PF00415">
    <property type="entry name" value="RCC1"/>
    <property type="match status" value="2"/>
</dbReference>
<dbReference type="InterPro" id="IPR009091">
    <property type="entry name" value="RCC1/BLIP-II"/>
</dbReference>